<gene>
    <name evidence="2" type="ORF">Q765_18815</name>
</gene>
<keyword evidence="3" id="KW-1185">Reference proteome</keyword>
<dbReference type="AlphaFoldDB" id="A0A0A2M9I8"/>
<keyword evidence="1" id="KW-0472">Membrane</keyword>
<dbReference type="EMBL" id="JRLX01000030">
    <property type="protein sequence ID" value="KGO84960.1"/>
    <property type="molecule type" value="Genomic_DNA"/>
</dbReference>
<organism evidence="2 3">
    <name type="scientific">Flavobacterium rivuli WB 3.3-2 = DSM 21788</name>
    <dbReference type="NCBI Taxonomy" id="1121895"/>
    <lineage>
        <taxon>Bacteria</taxon>
        <taxon>Pseudomonadati</taxon>
        <taxon>Bacteroidota</taxon>
        <taxon>Flavobacteriia</taxon>
        <taxon>Flavobacteriales</taxon>
        <taxon>Flavobacteriaceae</taxon>
        <taxon>Flavobacterium</taxon>
    </lineage>
</organism>
<sequence length="68" mass="8043">MKFTTLRPKTQDSTNQIFKNIKLNLSYEMSYFYVAISYNRNNKKCLQIYSAGIAYYIIANSFLERSKP</sequence>
<feature type="transmembrane region" description="Helical" evidence="1">
    <location>
        <begin position="46"/>
        <end position="63"/>
    </location>
</feature>
<evidence type="ECO:0000313" key="2">
    <source>
        <dbReference type="EMBL" id="KGO84960.1"/>
    </source>
</evidence>
<proteinExistence type="predicted"/>
<name>A0A0A2M9I8_9FLAO</name>
<evidence type="ECO:0000256" key="1">
    <source>
        <dbReference type="SAM" id="Phobius"/>
    </source>
</evidence>
<accession>A0A0A2M9I8</accession>
<comment type="caution">
    <text evidence="2">The sequence shown here is derived from an EMBL/GenBank/DDBJ whole genome shotgun (WGS) entry which is preliminary data.</text>
</comment>
<keyword evidence="1" id="KW-1133">Transmembrane helix</keyword>
<protein>
    <submittedName>
        <fullName evidence="2">Uncharacterized protein</fullName>
    </submittedName>
</protein>
<evidence type="ECO:0000313" key="3">
    <source>
        <dbReference type="Proteomes" id="UP000030152"/>
    </source>
</evidence>
<dbReference type="Proteomes" id="UP000030152">
    <property type="component" value="Unassembled WGS sequence"/>
</dbReference>
<reference evidence="2 3" key="1">
    <citation type="submission" date="2013-09" db="EMBL/GenBank/DDBJ databases">
        <authorList>
            <person name="Zeng Z."/>
            <person name="Chen C."/>
        </authorList>
    </citation>
    <scope>NUCLEOTIDE SEQUENCE [LARGE SCALE GENOMIC DNA]</scope>
    <source>
        <strain evidence="2 3">WB 3.3-2</strain>
    </source>
</reference>
<keyword evidence="1" id="KW-0812">Transmembrane</keyword>